<organism evidence="1 2">
    <name type="scientific">Pristionchus fissidentatus</name>
    <dbReference type="NCBI Taxonomy" id="1538716"/>
    <lineage>
        <taxon>Eukaryota</taxon>
        <taxon>Metazoa</taxon>
        <taxon>Ecdysozoa</taxon>
        <taxon>Nematoda</taxon>
        <taxon>Chromadorea</taxon>
        <taxon>Rhabditida</taxon>
        <taxon>Rhabditina</taxon>
        <taxon>Diplogasteromorpha</taxon>
        <taxon>Diplogasteroidea</taxon>
        <taxon>Neodiplogasteridae</taxon>
        <taxon>Pristionchus</taxon>
    </lineage>
</organism>
<dbReference type="Pfam" id="PF10317">
    <property type="entry name" value="7TM_GPCR_Srd"/>
    <property type="match status" value="1"/>
</dbReference>
<protein>
    <submittedName>
        <fullName evidence="1">Uncharacterized protein</fullName>
    </submittedName>
</protein>
<feature type="non-terminal residue" evidence="1">
    <location>
        <position position="1"/>
    </location>
</feature>
<reference evidence="1" key="1">
    <citation type="submission" date="2023-10" db="EMBL/GenBank/DDBJ databases">
        <title>Genome assembly of Pristionchus species.</title>
        <authorList>
            <person name="Yoshida K."/>
            <person name="Sommer R.J."/>
        </authorList>
    </citation>
    <scope>NUCLEOTIDE SEQUENCE</scope>
    <source>
        <strain evidence="1">RS5133</strain>
    </source>
</reference>
<keyword evidence="2" id="KW-1185">Reference proteome</keyword>
<evidence type="ECO:0000313" key="2">
    <source>
        <dbReference type="Proteomes" id="UP001432322"/>
    </source>
</evidence>
<dbReference type="InterPro" id="IPR019421">
    <property type="entry name" value="7TM_GPCR_serpentine_rcpt_Srd"/>
</dbReference>
<accession>A0AAV5W5A0</accession>
<comment type="caution">
    <text evidence="1">The sequence shown here is derived from an EMBL/GenBank/DDBJ whole genome shotgun (WGS) entry which is preliminary data.</text>
</comment>
<dbReference type="EMBL" id="BTSY01000004">
    <property type="protein sequence ID" value="GMT25855.1"/>
    <property type="molecule type" value="Genomic_DNA"/>
</dbReference>
<name>A0AAV5W5A0_9BILA</name>
<evidence type="ECO:0000313" key="1">
    <source>
        <dbReference type="EMBL" id="GMT25855.1"/>
    </source>
</evidence>
<gene>
    <name evidence="1" type="ORF">PFISCL1PPCAC_17152</name>
</gene>
<dbReference type="Proteomes" id="UP001432322">
    <property type="component" value="Unassembled WGS sequence"/>
</dbReference>
<sequence>SGRVDSISIPYTAGIHSSSCQECLRLLTHYSQPAERAIPIGWSLVNINYGPCSHFGPKMCYFFIVILLGGAVYSETKICDQFR</sequence>
<dbReference type="AlphaFoldDB" id="A0AAV5W5A0"/>
<proteinExistence type="predicted"/>